<dbReference type="Proteomes" id="UP000754563">
    <property type="component" value="Unassembled WGS sequence"/>
</dbReference>
<gene>
    <name evidence="3" type="ORF">KC717_00625</name>
</gene>
<evidence type="ECO:0000256" key="1">
    <source>
        <dbReference type="SAM" id="MobiDB-lite"/>
    </source>
</evidence>
<feature type="transmembrane region" description="Helical" evidence="2">
    <location>
        <begin position="12"/>
        <end position="31"/>
    </location>
</feature>
<feature type="compositionally biased region" description="Pro residues" evidence="1">
    <location>
        <begin position="101"/>
        <end position="111"/>
    </location>
</feature>
<feature type="compositionally biased region" description="Polar residues" evidence="1">
    <location>
        <begin position="87"/>
        <end position="99"/>
    </location>
</feature>
<organism evidence="3 4">
    <name type="scientific">Candidatus Dojkabacteria bacterium</name>
    <dbReference type="NCBI Taxonomy" id="2099670"/>
    <lineage>
        <taxon>Bacteria</taxon>
        <taxon>Candidatus Dojkabacteria</taxon>
    </lineage>
</organism>
<name>A0A955L7A8_9BACT</name>
<proteinExistence type="predicted"/>
<accession>A0A955L7A8</accession>
<comment type="caution">
    <text evidence="3">The sequence shown here is derived from an EMBL/GenBank/DDBJ whole genome shotgun (WGS) entry which is preliminary data.</text>
</comment>
<sequence length="111" mass="11981">MPASVKKLSKDSIFKIAIILYILGSLVYIGYQQWQNFQRNVVAEATRQGQTAALNSVLQLASGCNAFTVEANGTRVQLVNISCLQGAPTDTTEQPTESETPAPPVNEEPAQ</sequence>
<keyword evidence="2" id="KW-0472">Membrane</keyword>
<feature type="region of interest" description="Disordered" evidence="1">
    <location>
        <begin position="87"/>
        <end position="111"/>
    </location>
</feature>
<evidence type="ECO:0000256" key="2">
    <source>
        <dbReference type="SAM" id="Phobius"/>
    </source>
</evidence>
<protein>
    <submittedName>
        <fullName evidence="3">Uncharacterized protein</fullName>
    </submittedName>
</protein>
<dbReference type="AlphaFoldDB" id="A0A955L7A8"/>
<reference evidence="3" key="2">
    <citation type="journal article" date="2021" name="Microbiome">
        <title>Successional dynamics and alternative stable states in a saline activated sludge microbial community over 9 years.</title>
        <authorList>
            <person name="Wang Y."/>
            <person name="Ye J."/>
            <person name="Ju F."/>
            <person name="Liu L."/>
            <person name="Boyd J.A."/>
            <person name="Deng Y."/>
            <person name="Parks D.H."/>
            <person name="Jiang X."/>
            <person name="Yin X."/>
            <person name="Woodcroft B.J."/>
            <person name="Tyson G.W."/>
            <person name="Hugenholtz P."/>
            <person name="Polz M.F."/>
            <person name="Zhang T."/>
        </authorList>
    </citation>
    <scope>NUCLEOTIDE SEQUENCE</scope>
    <source>
        <strain evidence="3">HKST-UBA11</strain>
    </source>
</reference>
<evidence type="ECO:0000313" key="3">
    <source>
        <dbReference type="EMBL" id="MCA9385132.1"/>
    </source>
</evidence>
<dbReference type="EMBL" id="JAGQLH010000004">
    <property type="protein sequence ID" value="MCA9385132.1"/>
    <property type="molecule type" value="Genomic_DNA"/>
</dbReference>
<reference evidence="3" key="1">
    <citation type="submission" date="2020-04" db="EMBL/GenBank/DDBJ databases">
        <authorList>
            <person name="Zhang T."/>
        </authorList>
    </citation>
    <scope>NUCLEOTIDE SEQUENCE</scope>
    <source>
        <strain evidence="3">HKST-UBA11</strain>
    </source>
</reference>
<evidence type="ECO:0000313" key="4">
    <source>
        <dbReference type="Proteomes" id="UP000754563"/>
    </source>
</evidence>
<keyword evidence="2" id="KW-1133">Transmembrane helix</keyword>
<keyword evidence="2" id="KW-0812">Transmembrane</keyword>